<dbReference type="RefSeq" id="XP_019859107.1">
    <property type="nucleotide sequence ID" value="XM_020003548.1"/>
</dbReference>
<evidence type="ECO:0000313" key="9">
    <source>
        <dbReference type="Proteomes" id="UP000007879"/>
    </source>
</evidence>
<keyword evidence="6" id="KW-0472">Membrane</keyword>
<evidence type="ECO:0000256" key="2">
    <source>
        <dbReference type="ARBA" id="ARBA00008766"/>
    </source>
</evidence>
<dbReference type="Pfam" id="PF00557">
    <property type="entry name" value="Peptidase_M24"/>
    <property type="match status" value="1"/>
</dbReference>
<evidence type="ECO:0000256" key="1">
    <source>
        <dbReference type="ARBA" id="ARBA00001936"/>
    </source>
</evidence>
<proteinExistence type="inferred from homology"/>
<keyword evidence="3" id="KW-0479">Metal-binding</keyword>
<evidence type="ECO:0000256" key="6">
    <source>
        <dbReference type="SAM" id="Phobius"/>
    </source>
</evidence>
<name>A0AAN0JQK5_AMPQE</name>
<keyword evidence="4" id="KW-0378">Hydrolase</keyword>
<feature type="transmembrane region" description="Helical" evidence="6">
    <location>
        <begin position="29"/>
        <end position="54"/>
    </location>
</feature>
<dbReference type="GO" id="GO:0005739">
    <property type="term" value="C:mitochondrion"/>
    <property type="evidence" value="ECO:0007669"/>
    <property type="project" value="TreeGrafter"/>
</dbReference>
<dbReference type="EnsemblMetazoa" id="XM_020003548.1">
    <property type="protein sequence ID" value="XP_019859107.1"/>
    <property type="gene ID" value="LOC109587303"/>
</dbReference>
<dbReference type="SUPFAM" id="SSF55920">
    <property type="entry name" value="Creatinase/aminopeptidase"/>
    <property type="match status" value="1"/>
</dbReference>
<organism evidence="8 9">
    <name type="scientific">Amphimedon queenslandica</name>
    <name type="common">Sponge</name>
    <dbReference type="NCBI Taxonomy" id="400682"/>
    <lineage>
        <taxon>Eukaryota</taxon>
        <taxon>Metazoa</taxon>
        <taxon>Porifera</taxon>
        <taxon>Demospongiae</taxon>
        <taxon>Heteroscleromorpha</taxon>
        <taxon>Haplosclerida</taxon>
        <taxon>Niphatidae</taxon>
        <taxon>Amphimedon</taxon>
    </lineage>
</organism>
<evidence type="ECO:0000256" key="3">
    <source>
        <dbReference type="ARBA" id="ARBA00022723"/>
    </source>
</evidence>
<reference evidence="9" key="1">
    <citation type="journal article" date="2010" name="Nature">
        <title>The Amphimedon queenslandica genome and the evolution of animal complexity.</title>
        <authorList>
            <person name="Srivastava M."/>
            <person name="Simakov O."/>
            <person name="Chapman J."/>
            <person name="Fahey B."/>
            <person name="Gauthier M.E."/>
            <person name="Mitros T."/>
            <person name="Richards G.S."/>
            <person name="Conaco C."/>
            <person name="Dacre M."/>
            <person name="Hellsten U."/>
            <person name="Larroux C."/>
            <person name="Putnam N.H."/>
            <person name="Stanke M."/>
            <person name="Adamska M."/>
            <person name="Darling A."/>
            <person name="Degnan S.M."/>
            <person name="Oakley T.H."/>
            <person name="Plachetzki D.C."/>
            <person name="Zhai Y."/>
            <person name="Adamski M."/>
            <person name="Calcino A."/>
            <person name="Cummins S.F."/>
            <person name="Goodstein D.M."/>
            <person name="Harris C."/>
            <person name="Jackson D.J."/>
            <person name="Leys S.P."/>
            <person name="Shu S."/>
            <person name="Woodcroft B.J."/>
            <person name="Vervoort M."/>
            <person name="Kosik K.S."/>
            <person name="Manning G."/>
            <person name="Degnan B.M."/>
            <person name="Rokhsar D.S."/>
        </authorList>
    </citation>
    <scope>NUCLEOTIDE SEQUENCE [LARGE SCALE GENOMIC DNA]</scope>
</reference>
<keyword evidence="6" id="KW-0812">Transmembrane</keyword>
<keyword evidence="9" id="KW-1185">Reference proteome</keyword>
<keyword evidence="5" id="KW-0464">Manganese</keyword>
<reference evidence="8" key="2">
    <citation type="submission" date="2024-06" db="UniProtKB">
        <authorList>
            <consortium name="EnsemblMetazoa"/>
        </authorList>
    </citation>
    <scope>IDENTIFICATION</scope>
</reference>
<evidence type="ECO:0000256" key="5">
    <source>
        <dbReference type="ARBA" id="ARBA00023211"/>
    </source>
</evidence>
<dbReference type="Proteomes" id="UP000007879">
    <property type="component" value="Unassembled WGS sequence"/>
</dbReference>
<accession>A0AAN0JQK5</accession>
<dbReference type="Gene3D" id="3.90.230.10">
    <property type="entry name" value="Creatinase/methionine aminopeptidase superfamily"/>
    <property type="match status" value="1"/>
</dbReference>
<dbReference type="PANTHER" id="PTHR43226:SF4">
    <property type="entry name" value="XAA-PRO AMINOPEPTIDASE 3"/>
    <property type="match status" value="1"/>
</dbReference>
<feature type="domain" description="Peptidase M24" evidence="7">
    <location>
        <begin position="43"/>
        <end position="168"/>
    </location>
</feature>
<dbReference type="AlphaFoldDB" id="A0AAN0JQK5"/>
<protein>
    <recommendedName>
        <fullName evidence="7">Peptidase M24 domain-containing protein</fullName>
    </recommendedName>
</protein>
<evidence type="ECO:0000313" key="8">
    <source>
        <dbReference type="EnsemblMetazoa" id="XP_019859107.1"/>
    </source>
</evidence>
<evidence type="ECO:0000259" key="7">
    <source>
        <dbReference type="Pfam" id="PF00557"/>
    </source>
</evidence>
<keyword evidence="6" id="KW-1133">Transmembrane helix</keyword>
<dbReference type="InterPro" id="IPR052433">
    <property type="entry name" value="X-Pro_dipept-like"/>
</dbReference>
<dbReference type="GO" id="GO:0004177">
    <property type="term" value="F:aminopeptidase activity"/>
    <property type="evidence" value="ECO:0007669"/>
    <property type="project" value="TreeGrafter"/>
</dbReference>
<dbReference type="InterPro" id="IPR036005">
    <property type="entry name" value="Creatinase/aminopeptidase-like"/>
</dbReference>
<comment type="similarity">
    <text evidence="2">Belongs to the peptidase M24B family.</text>
</comment>
<dbReference type="GO" id="GO:0046872">
    <property type="term" value="F:metal ion binding"/>
    <property type="evidence" value="ECO:0007669"/>
    <property type="project" value="UniProtKB-KW"/>
</dbReference>
<dbReference type="GO" id="GO:0006508">
    <property type="term" value="P:proteolysis"/>
    <property type="evidence" value="ECO:0007669"/>
    <property type="project" value="TreeGrafter"/>
</dbReference>
<evidence type="ECO:0000256" key="4">
    <source>
        <dbReference type="ARBA" id="ARBA00022801"/>
    </source>
</evidence>
<dbReference type="KEGG" id="aqu:109587303"/>
<dbReference type="InterPro" id="IPR000994">
    <property type="entry name" value="Pept_M24"/>
</dbReference>
<dbReference type="PANTHER" id="PTHR43226">
    <property type="entry name" value="XAA-PRO AMINOPEPTIDASE 3"/>
    <property type="match status" value="1"/>
</dbReference>
<dbReference type="GeneID" id="109587303"/>
<sequence length="192" mass="21538">MSLTVPAMYEYQLESHFEHYCRMNGGQRLAFVPVVAVIFKYNYSIIICVLLLILQCCQVGVTLNYIHSVSKELLQEELKKLEILPTDLDGPDLIQVLNGLYPHDIGHYLGMDVHDTPLLSHNVVLQPGMVITVEPGAYVRRDFPIKNHIKAKEFLGAAVRIEDDVLITSDGPQVLNKGTPQTVEEISALINK</sequence>
<comment type="cofactor">
    <cofactor evidence="1">
        <name>Mn(2+)</name>
        <dbReference type="ChEBI" id="CHEBI:29035"/>
    </cofactor>
</comment>